<dbReference type="InterPro" id="IPR058807">
    <property type="entry name" value="ScoMcrA_N"/>
</dbReference>
<dbReference type="InterPro" id="IPR003615">
    <property type="entry name" value="HNH_nuc"/>
</dbReference>
<dbReference type="AlphaFoldDB" id="A0A5C4RAD0"/>
<accession>A0A5C4RAD0</accession>
<organism evidence="3 4">
    <name type="scientific">Paracoccus haeundaensis</name>
    <dbReference type="NCBI Taxonomy" id="225362"/>
    <lineage>
        <taxon>Bacteria</taxon>
        <taxon>Pseudomonadati</taxon>
        <taxon>Pseudomonadota</taxon>
        <taxon>Alphaproteobacteria</taxon>
        <taxon>Rhodobacterales</taxon>
        <taxon>Paracoccaceae</taxon>
        <taxon>Paracoccus</taxon>
    </lineage>
</organism>
<dbReference type="GO" id="GO:0004519">
    <property type="term" value="F:endonuclease activity"/>
    <property type="evidence" value="ECO:0007669"/>
    <property type="project" value="UniProtKB-KW"/>
</dbReference>
<evidence type="ECO:0000259" key="2">
    <source>
        <dbReference type="Pfam" id="PF26345"/>
    </source>
</evidence>
<evidence type="ECO:0000313" key="4">
    <source>
        <dbReference type="Proteomes" id="UP000304880"/>
    </source>
</evidence>
<feature type="domain" description="HNH nuclease" evidence="1">
    <location>
        <begin position="319"/>
        <end position="370"/>
    </location>
</feature>
<keyword evidence="4" id="KW-1185">Reference proteome</keyword>
<feature type="domain" description="ScoMcrA-like N-terminal head" evidence="2">
    <location>
        <begin position="5"/>
        <end position="90"/>
    </location>
</feature>
<dbReference type="Pfam" id="PF26345">
    <property type="entry name" value="ScoMcrA_N"/>
    <property type="match status" value="1"/>
</dbReference>
<evidence type="ECO:0000259" key="1">
    <source>
        <dbReference type="Pfam" id="PF13391"/>
    </source>
</evidence>
<dbReference type="Pfam" id="PF13391">
    <property type="entry name" value="HNH_2"/>
    <property type="match status" value="1"/>
</dbReference>
<reference evidence="3 4" key="1">
    <citation type="submission" date="2019-06" db="EMBL/GenBank/DDBJ databases">
        <authorList>
            <person name="Li J."/>
        </authorList>
    </citation>
    <scope>NUCLEOTIDE SEQUENCE [LARGE SCALE GENOMIC DNA]</scope>
    <source>
        <strain evidence="3 4">CGMCC 1.8012</strain>
    </source>
</reference>
<dbReference type="RefSeq" id="WP_139597739.1">
    <property type="nucleotide sequence ID" value="NZ_VDDC01000005.1"/>
</dbReference>
<dbReference type="Proteomes" id="UP000304880">
    <property type="component" value="Unassembled WGS sequence"/>
</dbReference>
<gene>
    <name evidence="3" type="ORF">FHD67_02720</name>
</gene>
<keyword evidence="3" id="KW-0540">Nuclease</keyword>
<name>A0A5C4RAD0_9RHOB</name>
<comment type="caution">
    <text evidence="3">The sequence shown here is derived from an EMBL/GenBank/DDBJ whole genome shotgun (WGS) entry which is preliminary data.</text>
</comment>
<keyword evidence="3" id="KW-0378">Hydrolase</keyword>
<protein>
    <submittedName>
        <fullName evidence="3">HNH endonuclease</fullName>
    </submittedName>
</protein>
<sequence>MSILDIDRAAVLQAIDEFDADGRGEFLKKYGYGEAKRYFLRQDGNLYDSKAIFGVARGYARPDLGAMKYEEHSGGLGYVVPHLTGLGFEILDLEALAAEPKIKGRSFWWVNNKQTYKHEVDGGYLWSPLTRSDGGRHEFYENMKRVRPGDVVFSFANAKLRAVGVCVAPAILMPKPTEFGAAGSAWLNEGWRVPVSFSKLDQPLRVKDHMGVLAPTLPEKYSPIQANGDGNQGAYLAVVPAEMAEILIRLLGGQWDVATLNAPVSPQAVDIAIDQTEAEVEKAISNRTDIGETKKLRLVQSRRGQGIYRSNLVQFEKACRVTGVTNLQHLRASHIKPWAASTDFEKLDGNNGLLLSPHIDHLFDRGYLSFTDDGAILLGIGCDEETLAKWQIEEGTVCGPFRAEQLPYLSYHRKFILKKAA</sequence>
<proteinExistence type="predicted"/>
<evidence type="ECO:0000313" key="3">
    <source>
        <dbReference type="EMBL" id="TNH40953.1"/>
    </source>
</evidence>
<keyword evidence="3" id="KW-0255">Endonuclease</keyword>
<dbReference type="EMBL" id="VDDC01000005">
    <property type="protein sequence ID" value="TNH40953.1"/>
    <property type="molecule type" value="Genomic_DNA"/>
</dbReference>